<dbReference type="OrthoDB" id="5215911at2759"/>
<sequence length="122" mass="13470">MAWKEAFELSPSEVRAATPPGTVILLDVGVAGTSSNGLVRQPQPSSDPRDPLNFPFWRKLVALFMVSFYAFVANFTSSVIAPALQLWNFTFPHDPKSYSELSTLVAVRCPPNYNKSFAETDT</sequence>
<evidence type="ECO:0000256" key="1">
    <source>
        <dbReference type="SAM" id="Phobius"/>
    </source>
</evidence>
<dbReference type="AlphaFoldDB" id="A0A9N9YQU4"/>
<evidence type="ECO:0000313" key="3">
    <source>
        <dbReference type="Proteomes" id="UP000775872"/>
    </source>
</evidence>
<protein>
    <submittedName>
        <fullName evidence="2">Uncharacterized protein</fullName>
    </submittedName>
</protein>
<accession>A0A9N9YQU4</accession>
<name>A0A9N9YQU4_9HYPO</name>
<organism evidence="2 3">
    <name type="scientific">Clonostachys solani</name>
    <dbReference type="NCBI Taxonomy" id="160281"/>
    <lineage>
        <taxon>Eukaryota</taxon>
        <taxon>Fungi</taxon>
        <taxon>Dikarya</taxon>
        <taxon>Ascomycota</taxon>
        <taxon>Pezizomycotina</taxon>
        <taxon>Sordariomycetes</taxon>
        <taxon>Hypocreomycetidae</taxon>
        <taxon>Hypocreales</taxon>
        <taxon>Bionectriaceae</taxon>
        <taxon>Clonostachys</taxon>
    </lineage>
</organism>
<gene>
    <name evidence="2" type="ORF">CSOL1703_00003749</name>
</gene>
<keyword evidence="1" id="KW-1133">Transmembrane helix</keyword>
<comment type="caution">
    <text evidence="2">The sequence shown here is derived from an EMBL/GenBank/DDBJ whole genome shotgun (WGS) entry which is preliminary data.</text>
</comment>
<reference evidence="3" key="1">
    <citation type="submission" date="2019-06" db="EMBL/GenBank/DDBJ databases">
        <authorList>
            <person name="Broberg M."/>
        </authorList>
    </citation>
    <scope>NUCLEOTIDE SEQUENCE [LARGE SCALE GENOMIC DNA]</scope>
</reference>
<feature type="transmembrane region" description="Helical" evidence="1">
    <location>
        <begin position="60"/>
        <end position="84"/>
    </location>
</feature>
<keyword evidence="3" id="KW-1185">Reference proteome</keyword>
<keyword evidence="1" id="KW-0472">Membrane</keyword>
<keyword evidence="1" id="KW-0812">Transmembrane</keyword>
<evidence type="ECO:0000313" key="2">
    <source>
        <dbReference type="EMBL" id="CAH0039827.1"/>
    </source>
</evidence>
<dbReference type="Proteomes" id="UP000775872">
    <property type="component" value="Unassembled WGS sequence"/>
</dbReference>
<reference evidence="2 3" key="2">
    <citation type="submission" date="2021-10" db="EMBL/GenBank/DDBJ databases">
        <authorList>
            <person name="Piombo E."/>
        </authorList>
    </citation>
    <scope>NUCLEOTIDE SEQUENCE [LARGE SCALE GENOMIC DNA]</scope>
</reference>
<proteinExistence type="predicted"/>
<dbReference type="EMBL" id="CABFOC020000002">
    <property type="protein sequence ID" value="CAH0039827.1"/>
    <property type="molecule type" value="Genomic_DNA"/>
</dbReference>